<keyword evidence="2" id="KW-1185">Reference proteome</keyword>
<evidence type="ECO:0008006" key="3">
    <source>
        <dbReference type="Google" id="ProtNLM"/>
    </source>
</evidence>
<reference evidence="1" key="1">
    <citation type="submission" date="2021-07" db="EMBL/GenBank/DDBJ databases">
        <title>Elsinoe batatas strain:CRI-CJ2 Genome sequencing and assembly.</title>
        <authorList>
            <person name="Huang L."/>
        </authorList>
    </citation>
    <scope>NUCLEOTIDE SEQUENCE</scope>
    <source>
        <strain evidence="1">CRI-CJ2</strain>
    </source>
</reference>
<sequence>MVVTLPSHIWAERSPFGYSTNQAEVTSTIWSPCGAQGLLNINSQVRLTSTDSKANGVLTTDSIDTKFTQKIYYKWRKC</sequence>
<dbReference type="EMBL" id="JAESVG020000006">
    <property type="protein sequence ID" value="KAG8626575.1"/>
    <property type="molecule type" value="Genomic_DNA"/>
</dbReference>
<dbReference type="OrthoDB" id="152248at2759"/>
<proteinExistence type="predicted"/>
<dbReference type="AlphaFoldDB" id="A0A8K0L368"/>
<dbReference type="PANTHER" id="PTHR38847">
    <property type="match status" value="1"/>
</dbReference>
<protein>
    <recommendedName>
        <fullName evidence="3">DUF4360 domain-containing protein</fullName>
    </recommendedName>
</protein>
<dbReference type="InterPro" id="IPR025649">
    <property type="entry name" value="DUF4360"/>
</dbReference>
<evidence type="ECO:0000313" key="1">
    <source>
        <dbReference type="EMBL" id="KAG8626575.1"/>
    </source>
</evidence>
<accession>A0A8K0L368</accession>
<dbReference type="Proteomes" id="UP000809789">
    <property type="component" value="Unassembled WGS sequence"/>
</dbReference>
<dbReference type="Pfam" id="PF14273">
    <property type="entry name" value="DUF4360"/>
    <property type="match status" value="1"/>
</dbReference>
<comment type="caution">
    <text evidence="1">The sequence shown here is derived from an EMBL/GenBank/DDBJ whole genome shotgun (WGS) entry which is preliminary data.</text>
</comment>
<organism evidence="1 2">
    <name type="scientific">Elsinoe batatas</name>
    <dbReference type="NCBI Taxonomy" id="2601811"/>
    <lineage>
        <taxon>Eukaryota</taxon>
        <taxon>Fungi</taxon>
        <taxon>Dikarya</taxon>
        <taxon>Ascomycota</taxon>
        <taxon>Pezizomycotina</taxon>
        <taxon>Dothideomycetes</taxon>
        <taxon>Dothideomycetidae</taxon>
        <taxon>Myriangiales</taxon>
        <taxon>Elsinoaceae</taxon>
        <taxon>Elsinoe</taxon>
    </lineage>
</organism>
<dbReference type="PANTHER" id="PTHR38847:SF1">
    <property type="entry name" value="PSEUDOURIDINE SYNTHASE RSUA_RLUA-LIKE DOMAIN-CONTAINING PROTEIN"/>
    <property type="match status" value="1"/>
</dbReference>
<name>A0A8K0L368_9PEZI</name>
<evidence type="ECO:0000313" key="2">
    <source>
        <dbReference type="Proteomes" id="UP000809789"/>
    </source>
</evidence>
<gene>
    <name evidence="1" type="ORF">KVT40_005520</name>
</gene>